<sequence length="79" mass="7560">MNTTVTTTGPAIASGTCSGTCRFFGSARTATARLAANAEGRCGRGAARTLDGGAPGAGGATGATGPPGWGTGVMRLTGW</sequence>
<evidence type="ECO:0000313" key="3">
    <source>
        <dbReference type="Proteomes" id="UP001500751"/>
    </source>
</evidence>
<feature type="compositionally biased region" description="Gly residues" evidence="1">
    <location>
        <begin position="53"/>
        <end position="71"/>
    </location>
</feature>
<dbReference type="Proteomes" id="UP001500751">
    <property type="component" value="Unassembled WGS sequence"/>
</dbReference>
<evidence type="ECO:0000313" key="2">
    <source>
        <dbReference type="EMBL" id="GAA2038918.1"/>
    </source>
</evidence>
<dbReference type="RefSeq" id="WP_344667682.1">
    <property type="nucleotide sequence ID" value="NZ_BAAAQN010000027.1"/>
</dbReference>
<accession>A0ABN2UKC4</accession>
<organism evidence="2 3">
    <name type="scientific">Catenulispora yoronensis</name>
    <dbReference type="NCBI Taxonomy" id="450799"/>
    <lineage>
        <taxon>Bacteria</taxon>
        <taxon>Bacillati</taxon>
        <taxon>Actinomycetota</taxon>
        <taxon>Actinomycetes</taxon>
        <taxon>Catenulisporales</taxon>
        <taxon>Catenulisporaceae</taxon>
        <taxon>Catenulispora</taxon>
    </lineage>
</organism>
<evidence type="ECO:0000256" key="1">
    <source>
        <dbReference type="SAM" id="MobiDB-lite"/>
    </source>
</evidence>
<dbReference type="EMBL" id="BAAAQN010000027">
    <property type="protein sequence ID" value="GAA2038918.1"/>
    <property type="molecule type" value="Genomic_DNA"/>
</dbReference>
<proteinExistence type="predicted"/>
<gene>
    <name evidence="2" type="ORF">GCM10009839_45790</name>
</gene>
<feature type="region of interest" description="Disordered" evidence="1">
    <location>
        <begin position="52"/>
        <end position="79"/>
    </location>
</feature>
<protein>
    <submittedName>
        <fullName evidence="2">Uncharacterized protein</fullName>
    </submittedName>
</protein>
<name>A0ABN2UKC4_9ACTN</name>
<reference evidence="2 3" key="1">
    <citation type="journal article" date="2019" name="Int. J. Syst. Evol. Microbiol.">
        <title>The Global Catalogue of Microorganisms (GCM) 10K type strain sequencing project: providing services to taxonomists for standard genome sequencing and annotation.</title>
        <authorList>
            <consortium name="The Broad Institute Genomics Platform"/>
            <consortium name="The Broad Institute Genome Sequencing Center for Infectious Disease"/>
            <person name="Wu L."/>
            <person name="Ma J."/>
        </authorList>
    </citation>
    <scope>NUCLEOTIDE SEQUENCE [LARGE SCALE GENOMIC DNA]</scope>
    <source>
        <strain evidence="2 3">JCM 16014</strain>
    </source>
</reference>
<keyword evidence="3" id="KW-1185">Reference proteome</keyword>
<comment type="caution">
    <text evidence="2">The sequence shown here is derived from an EMBL/GenBank/DDBJ whole genome shotgun (WGS) entry which is preliminary data.</text>
</comment>